<evidence type="ECO:0000256" key="6">
    <source>
        <dbReference type="ARBA" id="ARBA00023136"/>
    </source>
</evidence>
<evidence type="ECO:0000256" key="1">
    <source>
        <dbReference type="ARBA" id="ARBA00004141"/>
    </source>
</evidence>
<evidence type="ECO:0000256" key="8">
    <source>
        <dbReference type="ARBA" id="ARBA00023303"/>
    </source>
</evidence>
<dbReference type="AlphaFoldDB" id="T1EDP8"/>
<feature type="transmembrane region" description="Helical" evidence="9">
    <location>
        <begin position="77"/>
        <end position="102"/>
    </location>
</feature>
<evidence type="ECO:0000256" key="4">
    <source>
        <dbReference type="ARBA" id="ARBA00022989"/>
    </source>
</evidence>
<dbReference type="GO" id="GO:0098855">
    <property type="term" value="C:HCN channel complex"/>
    <property type="evidence" value="ECO:0000318"/>
    <property type="project" value="GO_Central"/>
</dbReference>
<reference evidence="14" key="1">
    <citation type="submission" date="2012-12" db="EMBL/GenBank/DDBJ databases">
        <authorList>
            <person name="Hellsten U."/>
            <person name="Grimwood J."/>
            <person name="Chapman J.A."/>
            <person name="Shapiro H."/>
            <person name="Aerts A."/>
            <person name="Otillar R.P."/>
            <person name="Terry A.Y."/>
            <person name="Boore J.L."/>
            <person name="Simakov O."/>
            <person name="Marletaz F."/>
            <person name="Cho S.-J."/>
            <person name="Edsinger-Gonzales E."/>
            <person name="Havlak P."/>
            <person name="Kuo D.-H."/>
            <person name="Larsson T."/>
            <person name="Lv J."/>
            <person name="Arendt D."/>
            <person name="Savage R."/>
            <person name="Osoegawa K."/>
            <person name="de Jong P."/>
            <person name="Lindberg D.R."/>
            <person name="Seaver E.C."/>
            <person name="Weisblat D.A."/>
            <person name="Putnam N.H."/>
            <person name="Grigoriev I.V."/>
            <person name="Rokhsar D.S."/>
        </authorList>
    </citation>
    <scope>NUCLEOTIDE SEQUENCE</scope>
</reference>
<evidence type="ECO:0000256" key="5">
    <source>
        <dbReference type="ARBA" id="ARBA00023065"/>
    </source>
</evidence>
<dbReference type="SMART" id="SM00100">
    <property type="entry name" value="cNMP"/>
    <property type="match status" value="1"/>
</dbReference>
<dbReference type="CTD" id="20194700"/>
<reference evidence="13" key="3">
    <citation type="submission" date="2015-06" db="UniProtKB">
        <authorList>
            <consortium name="EnsemblMetazoa"/>
        </authorList>
    </citation>
    <scope>IDENTIFICATION</scope>
</reference>
<dbReference type="RefSeq" id="XP_009012247.1">
    <property type="nucleotide sequence ID" value="XM_009013999.1"/>
</dbReference>
<dbReference type="EnsemblMetazoa" id="HelroT105012">
    <property type="protein sequence ID" value="HelroP105012"/>
    <property type="gene ID" value="HelroG105012"/>
</dbReference>
<evidence type="ECO:0000256" key="7">
    <source>
        <dbReference type="ARBA" id="ARBA00023286"/>
    </source>
</evidence>
<evidence type="ECO:0000256" key="9">
    <source>
        <dbReference type="SAM" id="Phobius"/>
    </source>
</evidence>
<dbReference type="EMBL" id="AMQM01009100">
    <property type="status" value="NOT_ANNOTATED_CDS"/>
    <property type="molecule type" value="Genomic_DNA"/>
</dbReference>
<keyword evidence="2" id="KW-0813">Transport</keyword>
<dbReference type="GO" id="GO:0071805">
    <property type="term" value="P:potassium ion transmembrane transport"/>
    <property type="evidence" value="ECO:0000318"/>
    <property type="project" value="GO_Central"/>
</dbReference>
<evidence type="ECO:0000256" key="10">
    <source>
        <dbReference type="SAM" id="SignalP"/>
    </source>
</evidence>
<evidence type="ECO:0000313" key="14">
    <source>
        <dbReference type="Proteomes" id="UP000015101"/>
    </source>
</evidence>
<dbReference type="InterPro" id="IPR014710">
    <property type="entry name" value="RmlC-like_jellyroll"/>
</dbReference>
<keyword evidence="7" id="KW-1071">Ligand-gated ion channel</keyword>
<dbReference type="Pfam" id="PF00027">
    <property type="entry name" value="cNMP_binding"/>
    <property type="match status" value="1"/>
</dbReference>
<dbReference type="InterPro" id="IPR018490">
    <property type="entry name" value="cNMP-bd_dom_sf"/>
</dbReference>
<keyword evidence="6 9" id="KW-0472">Membrane</keyword>
<dbReference type="Gene3D" id="1.10.287.70">
    <property type="match status" value="1"/>
</dbReference>
<evidence type="ECO:0000256" key="3">
    <source>
        <dbReference type="ARBA" id="ARBA00022692"/>
    </source>
</evidence>
<dbReference type="STRING" id="6412.T1EDP8"/>
<keyword evidence="14" id="KW-1185">Reference proteome</keyword>
<proteinExistence type="predicted"/>
<dbReference type="HOGENOM" id="CLU_062366_0_0_1"/>
<dbReference type="CDD" id="cd00038">
    <property type="entry name" value="CAP_ED"/>
    <property type="match status" value="1"/>
</dbReference>
<dbReference type="PANTHER" id="PTHR45689">
    <property type="entry name" value="I[[H]] CHANNEL, ISOFORM E"/>
    <property type="match status" value="1"/>
</dbReference>
<dbReference type="EMBL" id="KB095940">
    <property type="protein sequence ID" value="ESO09669.1"/>
    <property type="molecule type" value="Genomic_DNA"/>
</dbReference>
<dbReference type="PANTHER" id="PTHR45689:SF5">
    <property type="entry name" value="I[[H]] CHANNEL, ISOFORM E"/>
    <property type="match status" value="1"/>
</dbReference>
<keyword evidence="5" id="KW-0406">Ion transport</keyword>
<comment type="subcellular location">
    <subcellularLocation>
        <location evidence="1">Membrane</location>
        <topology evidence="1">Multi-pass membrane protein</topology>
    </subcellularLocation>
</comment>
<sequence>MRILNLVCIVLLICHWDGCLLWFVPMLQDFPVDCWIKLENLEHAHWTVQYTMSLFRALSQMLSIGYGRNTPTNTVDVWLTMVSMLIGSTCYALFVGHATTLIQSFDTSKRHYREKLKQIEEYMNYRKLPLHLRKRVNKYFEFKYQGKMFDEKNILEEFNECLKQEVLNYNCRSLVASTNLFSEANPNFVNEVISKLQFEVFQPDDVIVKQNSIGTKMYFIQEGWVDVVTECGTKVARLKEGAYFGEICLLKTEKRVANVVAVTFCNVFSLSSKHFKSVLAHYPETKSRLLSVAKQRLQSLRRKIKQNETKSKIDILCEDEDKNNDEEDDDNCDEYGLSCQYNVSNDDEYDDVYPMQRTKTADHCISNKYKSLEEK</sequence>
<dbReference type="SUPFAM" id="SSF51206">
    <property type="entry name" value="cAMP-binding domain-like"/>
    <property type="match status" value="1"/>
</dbReference>
<dbReference type="SUPFAM" id="SSF81324">
    <property type="entry name" value="Voltage-gated potassium channels"/>
    <property type="match status" value="1"/>
</dbReference>
<dbReference type="Proteomes" id="UP000015101">
    <property type="component" value="Unassembled WGS sequence"/>
</dbReference>
<evidence type="ECO:0000313" key="13">
    <source>
        <dbReference type="EnsemblMetazoa" id="HelroP105012"/>
    </source>
</evidence>
<dbReference type="GeneID" id="20194700"/>
<dbReference type="GO" id="GO:0035725">
    <property type="term" value="P:sodium ion transmembrane transport"/>
    <property type="evidence" value="ECO:0000318"/>
    <property type="project" value="GO_Central"/>
</dbReference>
<dbReference type="OMA" id="THCESIS"/>
<keyword evidence="8" id="KW-0407">Ion channel</keyword>
<name>T1EDP8_HELRO</name>
<keyword evidence="4 9" id="KW-1133">Transmembrane helix</keyword>
<accession>T1EDP8</accession>
<dbReference type="OrthoDB" id="421226at2759"/>
<dbReference type="InterPro" id="IPR051413">
    <property type="entry name" value="K/Na_HCN_channel"/>
</dbReference>
<keyword evidence="3 9" id="KW-0812">Transmembrane</keyword>
<dbReference type="Gene3D" id="2.60.120.10">
    <property type="entry name" value="Jelly Rolls"/>
    <property type="match status" value="1"/>
</dbReference>
<feature type="domain" description="Cyclic nucleotide-binding" evidence="11">
    <location>
        <begin position="180"/>
        <end position="296"/>
    </location>
</feature>
<dbReference type="FunFam" id="1.10.287.630:FF:000001">
    <property type="entry name" value="Cyclic nucleotide-gated channel alpha 3"/>
    <property type="match status" value="1"/>
</dbReference>
<dbReference type="GO" id="GO:0003254">
    <property type="term" value="P:regulation of membrane depolarization"/>
    <property type="evidence" value="ECO:0000318"/>
    <property type="project" value="GO_Central"/>
</dbReference>
<evidence type="ECO:0000259" key="11">
    <source>
        <dbReference type="PROSITE" id="PS50042"/>
    </source>
</evidence>
<dbReference type="InterPro" id="IPR000595">
    <property type="entry name" value="cNMP-bd_dom"/>
</dbReference>
<dbReference type="KEGG" id="hro:HELRODRAFT_105012"/>
<dbReference type="Gene3D" id="1.10.287.630">
    <property type="entry name" value="Helix hairpin bin"/>
    <property type="match status" value="1"/>
</dbReference>
<dbReference type="InParanoid" id="T1EDP8"/>
<evidence type="ECO:0000313" key="12">
    <source>
        <dbReference type="EMBL" id="ESO09669.1"/>
    </source>
</evidence>
<dbReference type="PROSITE" id="PS50042">
    <property type="entry name" value="CNMP_BINDING_3"/>
    <property type="match status" value="1"/>
</dbReference>
<dbReference type="GO" id="GO:0005249">
    <property type="term" value="F:voltage-gated potassium channel activity"/>
    <property type="evidence" value="ECO:0000318"/>
    <property type="project" value="GO_Central"/>
</dbReference>
<dbReference type="eggNOG" id="KOG0498">
    <property type="taxonomic scope" value="Eukaryota"/>
</dbReference>
<feature type="signal peptide" evidence="10">
    <location>
        <begin position="1"/>
        <end position="21"/>
    </location>
</feature>
<feature type="chain" id="PRO_5010979828" description="Cyclic nucleotide-binding domain-containing protein" evidence="10">
    <location>
        <begin position="22"/>
        <end position="375"/>
    </location>
</feature>
<gene>
    <name evidence="13" type="primary">20194700</name>
    <name evidence="12" type="ORF">HELRODRAFT_105012</name>
</gene>
<evidence type="ECO:0000256" key="2">
    <source>
        <dbReference type="ARBA" id="ARBA00022448"/>
    </source>
</evidence>
<organism evidence="13 14">
    <name type="scientific">Helobdella robusta</name>
    <name type="common">Californian leech</name>
    <dbReference type="NCBI Taxonomy" id="6412"/>
    <lineage>
        <taxon>Eukaryota</taxon>
        <taxon>Metazoa</taxon>
        <taxon>Spiralia</taxon>
        <taxon>Lophotrochozoa</taxon>
        <taxon>Annelida</taxon>
        <taxon>Clitellata</taxon>
        <taxon>Hirudinea</taxon>
        <taxon>Rhynchobdellida</taxon>
        <taxon>Glossiphoniidae</taxon>
        <taxon>Helobdella</taxon>
    </lineage>
</organism>
<reference evidence="12 14" key="2">
    <citation type="journal article" date="2013" name="Nature">
        <title>Insights into bilaterian evolution from three spiralian genomes.</title>
        <authorList>
            <person name="Simakov O."/>
            <person name="Marletaz F."/>
            <person name="Cho S.J."/>
            <person name="Edsinger-Gonzales E."/>
            <person name="Havlak P."/>
            <person name="Hellsten U."/>
            <person name="Kuo D.H."/>
            <person name="Larsson T."/>
            <person name="Lv J."/>
            <person name="Arendt D."/>
            <person name="Savage R."/>
            <person name="Osoegawa K."/>
            <person name="de Jong P."/>
            <person name="Grimwood J."/>
            <person name="Chapman J.A."/>
            <person name="Shapiro H."/>
            <person name="Aerts A."/>
            <person name="Otillar R.P."/>
            <person name="Terry A.Y."/>
            <person name="Boore J.L."/>
            <person name="Grigoriev I.V."/>
            <person name="Lindberg D.R."/>
            <person name="Seaver E.C."/>
            <person name="Weisblat D.A."/>
            <person name="Putnam N.H."/>
            <person name="Rokhsar D.S."/>
        </authorList>
    </citation>
    <scope>NUCLEOTIDE SEQUENCE</scope>
</reference>
<protein>
    <recommendedName>
        <fullName evidence="11">Cyclic nucleotide-binding domain-containing protein</fullName>
    </recommendedName>
</protein>
<keyword evidence="10" id="KW-0732">Signal</keyword>